<protein>
    <submittedName>
        <fullName evidence="11">ABC transporter ATP-binding protein</fullName>
    </submittedName>
</protein>
<dbReference type="Pfam" id="PF00005">
    <property type="entry name" value="ABC_tran"/>
    <property type="match status" value="1"/>
</dbReference>
<keyword evidence="2" id="KW-0813">Transport</keyword>
<evidence type="ECO:0000313" key="11">
    <source>
        <dbReference type="EMBL" id="MCF4007357.1"/>
    </source>
</evidence>
<dbReference type="CDD" id="cd03214">
    <property type="entry name" value="ABC_Iron-Siderophores_B12_Hemin"/>
    <property type="match status" value="1"/>
</dbReference>
<keyword evidence="9" id="KW-0472">Membrane</keyword>
<accession>A0A9X1U824</accession>
<proteinExistence type="predicted"/>
<evidence type="ECO:0000256" key="7">
    <source>
        <dbReference type="ARBA" id="ARBA00023004"/>
    </source>
</evidence>
<feature type="domain" description="ABC transporter" evidence="10">
    <location>
        <begin position="9"/>
        <end position="245"/>
    </location>
</feature>
<keyword evidence="5" id="KW-0547">Nucleotide-binding</keyword>
<keyword evidence="6 11" id="KW-0067">ATP-binding</keyword>
<dbReference type="InterPro" id="IPR003439">
    <property type="entry name" value="ABC_transporter-like_ATP-bd"/>
</dbReference>
<evidence type="ECO:0000256" key="5">
    <source>
        <dbReference type="ARBA" id="ARBA00022741"/>
    </source>
</evidence>
<dbReference type="GO" id="GO:0005524">
    <property type="term" value="F:ATP binding"/>
    <property type="evidence" value="ECO:0007669"/>
    <property type="project" value="UniProtKB-KW"/>
</dbReference>
<gene>
    <name evidence="11" type="ORF">L1O03_09260</name>
</gene>
<dbReference type="RefSeq" id="WP_236119493.1">
    <property type="nucleotide sequence ID" value="NZ_JAKGSI010000004.1"/>
</dbReference>
<comment type="subcellular location">
    <subcellularLocation>
        <location evidence="1">Cell membrane</location>
        <topology evidence="1">Peripheral membrane protein</topology>
    </subcellularLocation>
</comment>
<evidence type="ECO:0000256" key="6">
    <source>
        <dbReference type="ARBA" id="ARBA00022840"/>
    </source>
</evidence>
<keyword evidence="8" id="KW-0406">Ion transport</keyword>
<evidence type="ECO:0000256" key="2">
    <source>
        <dbReference type="ARBA" id="ARBA00022448"/>
    </source>
</evidence>
<dbReference type="GO" id="GO:0006826">
    <property type="term" value="P:iron ion transport"/>
    <property type="evidence" value="ECO:0007669"/>
    <property type="project" value="UniProtKB-KW"/>
</dbReference>
<reference evidence="11" key="1">
    <citation type="submission" date="2022-01" db="EMBL/GenBank/DDBJ databases">
        <title>Corynebacterium sp. nov isolated from isolated from the feces of the greater white-fronted geese (Anser albifrons) at Poyang Lake, PR China.</title>
        <authorList>
            <person name="Liu Q."/>
        </authorList>
    </citation>
    <scope>NUCLEOTIDE SEQUENCE</scope>
    <source>
        <strain evidence="11">JCM 32435</strain>
    </source>
</reference>
<evidence type="ECO:0000256" key="3">
    <source>
        <dbReference type="ARBA" id="ARBA00022475"/>
    </source>
</evidence>
<dbReference type="PANTHER" id="PTHR42771:SF2">
    <property type="entry name" value="IRON(3+)-HYDROXAMATE IMPORT ATP-BINDING PROTEIN FHUC"/>
    <property type="match status" value="1"/>
</dbReference>
<keyword evidence="12" id="KW-1185">Reference proteome</keyword>
<dbReference type="SMART" id="SM00382">
    <property type="entry name" value="AAA"/>
    <property type="match status" value="1"/>
</dbReference>
<name>A0A9X1U824_9CORY</name>
<dbReference type="PROSITE" id="PS00211">
    <property type="entry name" value="ABC_TRANSPORTER_1"/>
    <property type="match status" value="1"/>
</dbReference>
<evidence type="ECO:0000256" key="9">
    <source>
        <dbReference type="ARBA" id="ARBA00023136"/>
    </source>
</evidence>
<organism evidence="11 12">
    <name type="scientific">Corynebacterium uropygiale</name>
    <dbReference type="NCBI Taxonomy" id="1775911"/>
    <lineage>
        <taxon>Bacteria</taxon>
        <taxon>Bacillati</taxon>
        <taxon>Actinomycetota</taxon>
        <taxon>Actinomycetes</taxon>
        <taxon>Mycobacteriales</taxon>
        <taxon>Corynebacteriaceae</taxon>
        <taxon>Corynebacterium</taxon>
    </lineage>
</organism>
<dbReference type="InterPro" id="IPR051535">
    <property type="entry name" value="Siderophore_ABC-ATPase"/>
</dbReference>
<evidence type="ECO:0000313" key="12">
    <source>
        <dbReference type="Proteomes" id="UP001139336"/>
    </source>
</evidence>
<dbReference type="Gene3D" id="3.40.50.300">
    <property type="entry name" value="P-loop containing nucleotide triphosphate hydrolases"/>
    <property type="match status" value="1"/>
</dbReference>
<evidence type="ECO:0000256" key="8">
    <source>
        <dbReference type="ARBA" id="ARBA00023065"/>
    </source>
</evidence>
<dbReference type="InterPro" id="IPR027417">
    <property type="entry name" value="P-loop_NTPase"/>
</dbReference>
<dbReference type="PANTHER" id="PTHR42771">
    <property type="entry name" value="IRON(3+)-HYDROXAMATE IMPORT ATP-BINDING PROTEIN FHUC"/>
    <property type="match status" value="1"/>
</dbReference>
<evidence type="ECO:0000259" key="10">
    <source>
        <dbReference type="PROSITE" id="PS50893"/>
    </source>
</evidence>
<comment type="caution">
    <text evidence="11">The sequence shown here is derived from an EMBL/GenBank/DDBJ whole genome shotgun (WGS) entry which is preliminary data.</text>
</comment>
<sequence length="266" mass="29283">MSTFQDTPLEAVDATLGYEGHRVSEGLDVAIPDRSLTVIIGPNACGKSTLLRALARLLRPEGGQIILDGKDIFEQPSKEVARRLGLLPQSSMSPEGITVRDLVSRGRFPHQRMLRQWSAEDDEAIDRALAATRITELASRKVEDLSGGQRQRVWISLVLAQETPLLLLDEPTTFLDISHQLDVLNLCRRLHASGEYTLVAVLHDLNLAFRYASHLIVMKAGRVLAAGDPAEIVTAELIREVYDIECVIQPDPVTGRPMVIPLDGQA</sequence>
<dbReference type="GO" id="GO:0016887">
    <property type="term" value="F:ATP hydrolysis activity"/>
    <property type="evidence" value="ECO:0007669"/>
    <property type="project" value="InterPro"/>
</dbReference>
<evidence type="ECO:0000256" key="1">
    <source>
        <dbReference type="ARBA" id="ARBA00004202"/>
    </source>
</evidence>
<keyword evidence="3" id="KW-1003">Cell membrane</keyword>
<keyword evidence="4" id="KW-0410">Iron transport</keyword>
<dbReference type="PROSITE" id="PS50893">
    <property type="entry name" value="ABC_TRANSPORTER_2"/>
    <property type="match status" value="1"/>
</dbReference>
<dbReference type="InterPro" id="IPR003593">
    <property type="entry name" value="AAA+_ATPase"/>
</dbReference>
<dbReference type="AlphaFoldDB" id="A0A9X1U824"/>
<keyword evidence="7" id="KW-0408">Iron</keyword>
<dbReference type="SUPFAM" id="SSF52540">
    <property type="entry name" value="P-loop containing nucleoside triphosphate hydrolases"/>
    <property type="match status" value="1"/>
</dbReference>
<evidence type="ECO:0000256" key="4">
    <source>
        <dbReference type="ARBA" id="ARBA00022496"/>
    </source>
</evidence>
<dbReference type="Proteomes" id="UP001139336">
    <property type="component" value="Unassembled WGS sequence"/>
</dbReference>
<dbReference type="GO" id="GO:0005886">
    <property type="term" value="C:plasma membrane"/>
    <property type="evidence" value="ECO:0007669"/>
    <property type="project" value="UniProtKB-SubCell"/>
</dbReference>
<dbReference type="InterPro" id="IPR017871">
    <property type="entry name" value="ABC_transporter-like_CS"/>
</dbReference>
<dbReference type="EMBL" id="JAKGSI010000004">
    <property type="protein sequence ID" value="MCF4007357.1"/>
    <property type="molecule type" value="Genomic_DNA"/>
</dbReference>
<dbReference type="FunFam" id="3.40.50.300:FF:000134">
    <property type="entry name" value="Iron-enterobactin ABC transporter ATP-binding protein"/>
    <property type="match status" value="1"/>
</dbReference>